<dbReference type="Proteomes" id="UP000807025">
    <property type="component" value="Unassembled WGS sequence"/>
</dbReference>
<feature type="compositionally biased region" description="Low complexity" evidence="2">
    <location>
        <begin position="281"/>
        <end position="296"/>
    </location>
</feature>
<reference evidence="3" key="1">
    <citation type="submission" date="2020-11" db="EMBL/GenBank/DDBJ databases">
        <authorList>
            <consortium name="DOE Joint Genome Institute"/>
            <person name="Ahrendt S."/>
            <person name="Riley R."/>
            <person name="Andreopoulos W."/>
            <person name="Labutti K."/>
            <person name="Pangilinan J."/>
            <person name="Ruiz-Duenas F.J."/>
            <person name="Barrasa J.M."/>
            <person name="Sanchez-Garcia M."/>
            <person name="Camarero S."/>
            <person name="Miyauchi S."/>
            <person name="Serrano A."/>
            <person name="Linde D."/>
            <person name="Babiker R."/>
            <person name="Drula E."/>
            <person name="Ayuso-Fernandez I."/>
            <person name="Pacheco R."/>
            <person name="Padilla G."/>
            <person name="Ferreira P."/>
            <person name="Barriuso J."/>
            <person name="Kellner H."/>
            <person name="Castanera R."/>
            <person name="Alfaro M."/>
            <person name="Ramirez L."/>
            <person name="Pisabarro A.G."/>
            <person name="Kuo A."/>
            <person name="Tritt A."/>
            <person name="Lipzen A."/>
            <person name="He G."/>
            <person name="Yan M."/>
            <person name="Ng V."/>
            <person name="Cullen D."/>
            <person name="Martin F."/>
            <person name="Rosso M.-N."/>
            <person name="Henrissat B."/>
            <person name="Hibbett D."/>
            <person name="Martinez A.T."/>
            <person name="Grigoriev I.V."/>
        </authorList>
    </citation>
    <scope>NUCLEOTIDE SEQUENCE</scope>
    <source>
        <strain evidence="3">ATCC 90797</strain>
    </source>
</reference>
<proteinExistence type="predicted"/>
<feature type="compositionally biased region" description="Polar residues" evidence="2">
    <location>
        <begin position="971"/>
        <end position="980"/>
    </location>
</feature>
<dbReference type="OrthoDB" id="3069722at2759"/>
<evidence type="ECO:0000313" key="4">
    <source>
        <dbReference type="Proteomes" id="UP000807025"/>
    </source>
</evidence>
<feature type="compositionally biased region" description="Polar residues" evidence="2">
    <location>
        <begin position="325"/>
        <end position="341"/>
    </location>
</feature>
<feature type="region of interest" description="Disordered" evidence="2">
    <location>
        <begin position="180"/>
        <end position="1096"/>
    </location>
</feature>
<dbReference type="AlphaFoldDB" id="A0A9P6DGE8"/>
<organism evidence="3 4">
    <name type="scientific">Pleurotus eryngii</name>
    <name type="common">Boletus of the steppes</name>
    <dbReference type="NCBI Taxonomy" id="5323"/>
    <lineage>
        <taxon>Eukaryota</taxon>
        <taxon>Fungi</taxon>
        <taxon>Dikarya</taxon>
        <taxon>Basidiomycota</taxon>
        <taxon>Agaricomycotina</taxon>
        <taxon>Agaricomycetes</taxon>
        <taxon>Agaricomycetidae</taxon>
        <taxon>Agaricales</taxon>
        <taxon>Pleurotineae</taxon>
        <taxon>Pleurotaceae</taxon>
        <taxon>Pleurotus</taxon>
    </lineage>
</organism>
<feature type="compositionally biased region" description="Polar residues" evidence="2">
    <location>
        <begin position="742"/>
        <end position="758"/>
    </location>
</feature>
<evidence type="ECO:0000313" key="3">
    <source>
        <dbReference type="EMBL" id="KAF9494965.1"/>
    </source>
</evidence>
<dbReference type="EMBL" id="MU154566">
    <property type="protein sequence ID" value="KAF9494965.1"/>
    <property type="molecule type" value="Genomic_DNA"/>
</dbReference>
<feature type="compositionally biased region" description="Low complexity" evidence="2">
    <location>
        <begin position="464"/>
        <end position="479"/>
    </location>
</feature>
<feature type="compositionally biased region" description="Basic and acidic residues" evidence="2">
    <location>
        <begin position="714"/>
        <end position="731"/>
    </location>
</feature>
<evidence type="ECO:0000256" key="2">
    <source>
        <dbReference type="SAM" id="MobiDB-lite"/>
    </source>
</evidence>
<sequence length="1096" mass="116961">MSHQFPIIEDADNLKLDKVINAVLENPKRASRRFRKERERAHSNTPKAALLSLLISKEYAAKQTHQLLDFTLAQLEDSTRRLAESPQTRYASDISPEFSNKVVQSVYDAQEAASRAQSNANAYKFQLEEAAKEIQRANESMRLLQQQREEAERQAAEARDVARQTREEHLILMAREEGRRSGFDDGFEHGRQVARAQRERLRIESGRRRSRTSSRMIEDARAEPEPEPQETPTSGRAIPVPPPRPPTPEELPPIAEVATPEPQLVPEVMRQPERSSFVIERPSSVASRSTRSSLRRQPAFSSLQERSPDVFLNSPGGNPDAMPSFPTQPSVSSSQLGSEVTPTPAARPPSGTFENMPEAIVMPQPAPQERPRSVSSFGAVPPPGMISDHRAPPAGSMSPAPPPGVISSNTPVPRPASAASTVTLTSRPRVRSEAHHSTRPSSAASSTAPAPAHYLRMPEPPPSLIRSSSTRSGSSGPTSVHSTSFGAAPPPPPMAPSEPIPRQPSRSSSRASSSNHSYGAAPVPPPMISMYATPMYHGRSSSVQGIYGSTYGTAPPPPPMAPSEPTARQPSRSSSRQGSSAHPSVYGVAPPPPPMMPAGPVTRHPSRSSSRQGSSAHPNLYGVAPPPPPMMPADHAPRQPSRSESRPNLYRTAIYGPATGSTDYLPPRTRSTSLSSAGSMPRPEPPTPSSTATGFSQLELMNFPNPAMEYTNISRRDRRDSLRDRDRDRYVNELTAIPEHLTGSSRTSQSPNVHVNTSPHSTFDPSLPPPPFSAQSAQSWSSIPTVPTPSSISSNWLPHSDRDPPEWALPVPNPTLSARAASPTTPEIVVIPDNDPSGHVPPPLDLEHDNFLGPSSARRSGFPSHNSSSTVDGRRYSTESSSTVGITIEPPSRPSSVTGQSRPPSVTGFGLLSPNHAHTNLPTAPSQPSPQSTPVMPAPTNGLPPGFVAMAFTSPANPSSPLHPAPSSPSGHNRSSQRSPYASALPLSMEAPVIPVIPGDFLGDSEPQTSTSHARAGSSGGAESYAVVPTPPGFSYPVPVGATPGGGAYLRALPNRDNENNSDSGTEEPAKRPTPPPVAAPKAKAGKGGKGRGRKR</sequence>
<feature type="compositionally biased region" description="Polar residues" evidence="2">
    <location>
        <begin position="894"/>
        <end position="904"/>
    </location>
</feature>
<feature type="compositionally biased region" description="Pro residues" evidence="2">
    <location>
        <begin position="488"/>
        <end position="502"/>
    </location>
</feature>
<accession>A0A9P6DGE8</accession>
<feature type="compositionally biased region" description="Low complexity" evidence="2">
    <location>
        <begin position="439"/>
        <end position="453"/>
    </location>
</feature>
<evidence type="ECO:0000256" key="1">
    <source>
        <dbReference type="SAM" id="Coils"/>
    </source>
</evidence>
<feature type="compositionally biased region" description="Basic residues" evidence="2">
    <location>
        <begin position="1084"/>
        <end position="1096"/>
    </location>
</feature>
<keyword evidence="1" id="KW-0175">Coiled coil</keyword>
<feature type="compositionally biased region" description="Polar residues" evidence="2">
    <location>
        <begin position="669"/>
        <end position="678"/>
    </location>
</feature>
<name>A0A9P6DGE8_PLEER</name>
<keyword evidence="4" id="KW-1185">Reference proteome</keyword>
<feature type="compositionally biased region" description="Low complexity" evidence="2">
    <location>
        <begin position="773"/>
        <end position="794"/>
    </location>
</feature>
<feature type="coiled-coil region" evidence="1">
    <location>
        <begin position="113"/>
        <end position="168"/>
    </location>
</feature>
<feature type="compositionally biased region" description="Basic and acidic residues" evidence="2">
    <location>
        <begin position="635"/>
        <end position="645"/>
    </location>
</feature>
<feature type="compositionally biased region" description="Low complexity" evidence="2">
    <location>
        <begin position="503"/>
        <end position="517"/>
    </location>
</feature>
<comment type="caution">
    <text evidence="3">The sequence shown here is derived from an EMBL/GenBank/DDBJ whole genome shotgun (WGS) entry which is preliminary data.</text>
</comment>
<gene>
    <name evidence="3" type="ORF">BDN71DRAFT_1448086</name>
</gene>
<feature type="compositionally biased region" description="Pro residues" evidence="2">
    <location>
        <begin position="239"/>
        <end position="251"/>
    </location>
</feature>
<feature type="compositionally biased region" description="Basic and acidic residues" evidence="2">
    <location>
        <begin position="180"/>
        <end position="207"/>
    </location>
</feature>
<feature type="compositionally biased region" description="Low complexity" evidence="2">
    <location>
        <begin position="922"/>
        <end position="934"/>
    </location>
</feature>
<protein>
    <submittedName>
        <fullName evidence="3">Uncharacterized protein</fullName>
    </submittedName>
</protein>
<feature type="compositionally biased region" description="Low complexity" evidence="2">
    <location>
        <begin position="563"/>
        <end position="588"/>
    </location>
</feature>